<dbReference type="STRING" id="394193.SAMN04489732_10285"/>
<dbReference type="Pfam" id="PF00501">
    <property type="entry name" value="AMP-binding"/>
    <property type="match status" value="1"/>
</dbReference>
<keyword evidence="3" id="KW-1185">Reference proteome</keyword>
<dbReference type="RefSeq" id="WP_091613183.1">
    <property type="nucleotide sequence ID" value="NZ_FOEF01000002.1"/>
</dbReference>
<dbReference type="EMBL" id="FOEF01000002">
    <property type="protein sequence ID" value="SEO77414.1"/>
    <property type="molecule type" value="Genomic_DNA"/>
</dbReference>
<protein>
    <submittedName>
        <fullName evidence="2">Acyl-CoA synthetase (AMP-forming)/AMP-acid ligase II</fullName>
    </submittedName>
</protein>
<dbReference type="PROSITE" id="PS00455">
    <property type="entry name" value="AMP_BINDING"/>
    <property type="match status" value="1"/>
</dbReference>
<name>A0A1H8SGC8_9PSEU</name>
<accession>A0A1H8SGC8</accession>
<dbReference type="PANTHER" id="PTHR43767:SF10">
    <property type="entry name" value="SURFACTIN SYNTHASE SUBUNIT 1"/>
    <property type="match status" value="1"/>
</dbReference>
<reference evidence="2 3" key="1">
    <citation type="submission" date="2016-10" db="EMBL/GenBank/DDBJ databases">
        <authorList>
            <person name="de Groot N.N."/>
        </authorList>
    </citation>
    <scope>NUCLEOTIDE SEQUENCE [LARGE SCALE GENOMIC DNA]</scope>
    <source>
        <strain evidence="2 3">DSM 44993</strain>
    </source>
</reference>
<evidence type="ECO:0000259" key="1">
    <source>
        <dbReference type="Pfam" id="PF00501"/>
    </source>
</evidence>
<dbReference type="InterPro" id="IPR000873">
    <property type="entry name" value="AMP-dep_synth/lig_dom"/>
</dbReference>
<evidence type="ECO:0000313" key="2">
    <source>
        <dbReference type="EMBL" id="SEO77414.1"/>
    </source>
</evidence>
<sequence length="468" mass="50793">MAKICGADSVRTLEEWEADAVRMAGELRDRGVRRSDRVLLKAENSPGYLTALLALMHLGASIVLIDYQERPETTARLIAQARVKVCISGDTTVLPELDILGFTIYELQLYSAGRTATAAELDVQPWCDLPDGLLMFSSGSTGAPKAIIKSGGSFLANLRRNLNQVGHVASDVLVPLLPFSHQYGLSMVLIAWLTRCSLVVAPYRRLDHALQMAGLCGGTVFDATPATYRSMLNIARRRPVLMRVLAEARMLCAGAAPLDPGLVDRYADEVGHHLLDSYGSTELGNVSFATLDNPVACGRAVEGVRLAVVDDEGAELPAGEVGEVMVLTPDVMAGYLGEDGEVQPISRGWYPSGDFGRLTEDGSLVILGRKRAVHRMGYTLYPEMIERRMAEAGCVAKIIAIPCERRGSELIAFVEDDEDRGPDHWRAVARTALADYEVPDRMVVIDSFPLNGNGKPDSKRLQELAVSA</sequence>
<dbReference type="CDD" id="cd04433">
    <property type="entry name" value="AFD_class_I"/>
    <property type="match status" value="1"/>
</dbReference>
<evidence type="ECO:0000313" key="3">
    <source>
        <dbReference type="Proteomes" id="UP000198582"/>
    </source>
</evidence>
<organism evidence="2 3">
    <name type="scientific">Amycolatopsis saalfeldensis</name>
    <dbReference type="NCBI Taxonomy" id="394193"/>
    <lineage>
        <taxon>Bacteria</taxon>
        <taxon>Bacillati</taxon>
        <taxon>Actinomycetota</taxon>
        <taxon>Actinomycetes</taxon>
        <taxon>Pseudonocardiales</taxon>
        <taxon>Pseudonocardiaceae</taxon>
        <taxon>Amycolatopsis</taxon>
    </lineage>
</organism>
<dbReference type="Proteomes" id="UP000198582">
    <property type="component" value="Unassembled WGS sequence"/>
</dbReference>
<proteinExistence type="predicted"/>
<gene>
    <name evidence="2" type="ORF">SAMN04489732_10285</name>
</gene>
<dbReference type="InterPro" id="IPR050237">
    <property type="entry name" value="ATP-dep_AMP-bd_enzyme"/>
</dbReference>
<dbReference type="InterPro" id="IPR042099">
    <property type="entry name" value="ANL_N_sf"/>
</dbReference>
<dbReference type="Gene3D" id="3.40.50.12780">
    <property type="entry name" value="N-terminal domain of ligase-like"/>
    <property type="match status" value="1"/>
</dbReference>
<dbReference type="OrthoDB" id="2644916at2"/>
<keyword evidence="2" id="KW-0436">Ligase</keyword>
<dbReference type="AlphaFoldDB" id="A0A1H8SGC8"/>
<dbReference type="GO" id="GO:0016874">
    <property type="term" value="F:ligase activity"/>
    <property type="evidence" value="ECO:0007669"/>
    <property type="project" value="UniProtKB-KW"/>
</dbReference>
<dbReference type="InterPro" id="IPR045851">
    <property type="entry name" value="AMP-bd_C_sf"/>
</dbReference>
<dbReference type="Gene3D" id="3.30.300.30">
    <property type="match status" value="1"/>
</dbReference>
<dbReference type="SUPFAM" id="SSF56801">
    <property type="entry name" value="Acetyl-CoA synthetase-like"/>
    <property type="match status" value="1"/>
</dbReference>
<dbReference type="InterPro" id="IPR020845">
    <property type="entry name" value="AMP-binding_CS"/>
</dbReference>
<feature type="domain" description="AMP-dependent synthetase/ligase" evidence="1">
    <location>
        <begin position="12"/>
        <end position="336"/>
    </location>
</feature>
<dbReference type="PANTHER" id="PTHR43767">
    <property type="entry name" value="LONG-CHAIN-FATTY-ACID--COA LIGASE"/>
    <property type="match status" value="1"/>
</dbReference>